<dbReference type="InterPro" id="IPR032466">
    <property type="entry name" value="Metal_Hydrolase"/>
</dbReference>
<keyword evidence="2" id="KW-0378">Hydrolase</keyword>
<proteinExistence type="predicted"/>
<dbReference type="GO" id="GO:0016812">
    <property type="term" value="F:hydrolase activity, acting on carbon-nitrogen (but not peptide) bonds, in cyclic amides"/>
    <property type="evidence" value="ECO:0007669"/>
    <property type="project" value="TreeGrafter"/>
</dbReference>
<dbReference type="InterPro" id="IPR013108">
    <property type="entry name" value="Amidohydro_3"/>
</dbReference>
<evidence type="ECO:0000313" key="2">
    <source>
        <dbReference type="EMBL" id="AJP71234.1"/>
    </source>
</evidence>
<dbReference type="EMBL" id="CP010836">
    <property type="protein sequence ID" value="AJP71234.1"/>
    <property type="molecule type" value="Genomic_DNA"/>
</dbReference>
<dbReference type="Proteomes" id="UP000032300">
    <property type="component" value="Chromosome"/>
</dbReference>
<dbReference type="Pfam" id="PF07969">
    <property type="entry name" value="Amidohydro_3"/>
    <property type="match status" value="2"/>
</dbReference>
<protein>
    <submittedName>
        <fullName evidence="2">Amidohydrolase</fullName>
    </submittedName>
</protein>
<evidence type="ECO:0000313" key="3">
    <source>
        <dbReference type="Proteomes" id="UP000032300"/>
    </source>
</evidence>
<dbReference type="InterPro" id="IPR050378">
    <property type="entry name" value="Metallo-dep_Hydrolases_sf"/>
</dbReference>
<feature type="domain" description="Amidohydrolase 3" evidence="1">
    <location>
        <begin position="45"/>
        <end position="201"/>
    </location>
</feature>
<dbReference type="RefSeq" id="WP_044330692.1">
    <property type="nucleotide sequence ID" value="NZ_CP010836.1"/>
</dbReference>
<dbReference type="GO" id="GO:0005829">
    <property type="term" value="C:cytosol"/>
    <property type="evidence" value="ECO:0007669"/>
    <property type="project" value="TreeGrafter"/>
</dbReference>
<organism evidence="2 3">
    <name type="scientific">Sphingomonas hengshuiensis</name>
    <dbReference type="NCBI Taxonomy" id="1609977"/>
    <lineage>
        <taxon>Bacteria</taxon>
        <taxon>Pseudomonadati</taxon>
        <taxon>Pseudomonadota</taxon>
        <taxon>Alphaproteobacteria</taxon>
        <taxon>Sphingomonadales</taxon>
        <taxon>Sphingomonadaceae</taxon>
        <taxon>Sphingomonas</taxon>
    </lineage>
</organism>
<evidence type="ECO:0000259" key="1">
    <source>
        <dbReference type="Pfam" id="PF07969"/>
    </source>
</evidence>
<dbReference type="PANTHER" id="PTHR11647">
    <property type="entry name" value="HYDRANTOINASE/DIHYDROPYRIMIDINASE FAMILY MEMBER"/>
    <property type="match status" value="1"/>
</dbReference>
<name>A0A7U4LEM3_9SPHN</name>
<dbReference type="SUPFAM" id="SSF51556">
    <property type="entry name" value="Metallo-dependent hydrolases"/>
    <property type="match status" value="1"/>
</dbReference>
<feature type="domain" description="Amidohydrolase 3" evidence="1">
    <location>
        <begin position="421"/>
        <end position="551"/>
    </location>
</feature>
<dbReference type="KEGG" id="sphi:TS85_04575"/>
<reference evidence="2 3" key="2">
    <citation type="submission" date="2015-02" db="EMBL/GenBank/DDBJ databases">
        <title>The complete genome of Sphingomonas hengshuiensis sp. WHSC-8 isolated from soil of Hengshui Lake.</title>
        <authorList>
            <person name="Wei S."/>
            <person name="Guo J."/>
            <person name="Su C."/>
            <person name="Wu R."/>
            <person name="Zhang Z."/>
            <person name="Liang K."/>
            <person name="Li H."/>
            <person name="Wang T."/>
            <person name="Liu H."/>
            <person name="Zhang C."/>
            <person name="Li Z."/>
            <person name="Wang Q."/>
            <person name="Meng J."/>
        </authorList>
    </citation>
    <scope>NUCLEOTIDE SEQUENCE [LARGE SCALE GENOMIC DNA]</scope>
    <source>
        <strain evidence="2 3">WHSC-8</strain>
    </source>
</reference>
<accession>A0A7U4LEM3</accession>
<dbReference type="Gene3D" id="3.20.20.140">
    <property type="entry name" value="Metal-dependent hydrolases"/>
    <property type="match status" value="1"/>
</dbReference>
<dbReference type="AlphaFoldDB" id="A0A7U4LEM3"/>
<dbReference type="SUPFAM" id="SSF51338">
    <property type="entry name" value="Composite domain of metallo-dependent hydrolases"/>
    <property type="match status" value="1"/>
</dbReference>
<keyword evidence="3" id="KW-1185">Reference proteome</keyword>
<dbReference type="PANTHER" id="PTHR11647:SF1">
    <property type="entry name" value="COLLAPSIN RESPONSE MEDIATOR PROTEIN"/>
    <property type="match status" value="1"/>
</dbReference>
<reference evidence="2 3" key="1">
    <citation type="journal article" date="2015" name="Int. J. Syst. Evol. Microbiol.">
        <title>Sphingomonas hengshuiensis sp. nov., isolated from lake wetland.</title>
        <authorList>
            <person name="Wei S."/>
            <person name="Wang T."/>
            <person name="Liu H."/>
            <person name="Zhang C."/>
            <person name="Guo J."/>
            <person name="Wang Q."/>
            <person name="Liang K."/>
            <person name="Zhang Z."/>
        </authorList>
    </citation>
    <scope>NUCLEOTIDE SEQUENCE [LARGE SCALE GENOMIC DNA]</scope>
    <source>
        <strain evidence="2 3">WHSC-8</strain>
    </source>
</reference>
<dbReference type="OrthoDB" id="9766983at2"/>
<sequence length="578" mass="63174">MSDILIQGGTVVDGTGAASYPADVRVRDGVIAEIAPGLSPAAGERVVDAAGCIVSPGFIEPHTHMDAVMWWQPSLDPLPGYGVSTVVIGNCGFTAAPVHKDPEVRMEMVKIFSFFEEVAETPFLEMLPWDWETWSEYRASMVAKCKTSTNIAGYAGHIAIRLAVMGMAAWERAATPDEIRKMCALLEDAIDAGALGMSSNLMDHDSKDRPVPSLVADDAEWSALIGVLASRPGSQLQVILDTFFKLRAPEQMERLGNLCHDRGVRVQMAGAGGLLRFQDSIREKMWEITARQKAEGLDFWPSFAHVPPTTALNFFSSSSFAQANEYVWHEVVQAPTEAEKLALLRDPDFRARARDSWDNKAFKQSLVANPHMMLLMDSETGVGPLDLNLKELAEQRGVHPSDALADWVIANGVQSIISRVPHPMAYEQTIEMLKDSQTVANISDAGAHGQMLCGGGENILLLTQFVKNNDLTLEEAIHVQTGKQAEHFNFGDRGVLKPGYRADIAVFNLDEIEPRPLRRSFDVPDGKGGFTWRFTRDAAPMRLTLVNGVPTFDNGAFTGELPGEFVSPVITRAEAVAA</sequence>
<gene>
    <name evidence="2" type="ORF">TS85_04575</name>
</gene>
<dbReference type="InterPro" id="IPR011059">
    <property type="entry name" value="Metal-dep_hydrolase_composite"/>
</dbReference>